<sequence>MAALNADTSASAVAMASEILGSGFTINSATYSGASGSSATYTDGDTTNPGVLPSDSGVIFSTGNVASFANATGANNTGGGTTTNTAGIDGNAAFNAAAGQSTFDASFLEINFTPEPGQTSINIEFRFYSEEYNEYVYSNFNDIALVQLNGVTQPISVGSGEISVNGINNAGTFNPSNGSEANDPNPGNGQFDSANPNLYVDNASGTYATEMDGFTVTLSLDIPVTPGVSYDLMIGIADVGDTAYDSSIVIASNNVPDTSDTDPIATDDTGINTFGSNPKTVNILANDSDPTGQALTITQINGVNVVSGQTVTLATGQDVTLNANGTITLVNTGGATGQTSFSYTIEDTDGNTDSAFVTFNAAPICFCDGTLIETPSGPRLVEALRVGDLVLTRDDGPQPIRWVGSRHMKASARHAPIEFIAGAMGNALPLRVSPQHRILREGHLPQLYFGHEEVLIAARHMVDGINVRQLPSGQVSYYHLMFDRHQVITANGIATESYQPGDFSLPGLHDGAREELFDVFPELRSNVAQYGRSVRTSVSGSLAHILAA</sequence>
<dbReference type="EMBL" id="RCCE01000002">
    <property type="protein sequence ID" value="RLJ59113.1"/>
    <property type="molecule type" value="Genomic_DNA"/>
</dbReference>
<dbReference type="Proteomes" id="UP000269157">
    <property type="component" value="Unassembled WGS sequence"/>
</dbReference>
<keyword evidence="4" id="KW-1185">Reference proteome</keyword>
<evidence type="ECO:0000313" key="3">
    <source>
        <dbReference type="EMBL" id="RLJ59113.1"/>
    </source>
</evidence>
<dbReference type="Pfam" id="PF17963">
    <property type="entry name" value="Big_9"/>
    <property type="match status" value="1"/>
</dbReference>
<dbReference type="InterPro" id="IPR036844">
    <property type="entry name" value="Hint_dom_sf"/>
</dbReference>
<dbReference type="InterPro" id="IPR049804">
    <property type="entry name" value="Choice_anch_L"/>
</dbReference>
<protein>
    <submittedName>
        <fullName evidence="3">Hint domain-containing protein</fullName>
    </submittedName>
</protein>
<dbReference type="AlphaFoldDB" id="A0A497X3H3"/>
<dbReference type="SUPFAM" id="SSF51294">
    <property type="entry name" value="Hedgehog/intein (Hint) domain"/>
    <property type="match status" value="1"/>
</dbReference>
<dbReference type="InterPro" id="IPR028992">
    <property type="entry name" value="Hedgehog/Intein_dom"/>
</dbReference>
<evidence type="ECO:0000313" key="4">
    <source>
        <dbReference type="Proteomes" id="UP000269157"/>
    </source>
</evidence>
<reference evidence="3 4" key="1">
    <citation type="submission" date="2018-10" db="EMBL/GenBank/DDBJ databases">
        <title>Genomic Encyclopedia of Archaeal and Bacterial Type Strains, Phase II (KMG-II): from individual species to whole genera.</title>
        <authorList>
            <person name="Goeker M."/>
        </authorList>
    </citation>
    <scope>NUCLEOTIDE SEQUENCE [LARGE SCALE GENOMIC DNA]</scope>
    <source>
        <strain evidence="3 4">DSM 29466</strain>
    </source>
</reference>
<dbReference type="Pfam" id="PF13403">
    <property type="entry name" value="Hint_2"/>
    <property type="match status" value="1"/>
</dbReference>
<evidence type="ECO:0000259" key="2">
    <source>
        <dbReference type="Pfam" id="PF13403"/>
    </source>
</evidence>
<organism evidence="3 4">
    <name type="scientific">Litoreibacter meonggei</name>
    <dbReference type="NCBI Taxonomy" id="1049199"/>
    <lineage>
        <taxon>Bacteria</taxon>
        <taxon>Pseudomonadati</taxon>
        <taxon>Pseudomonadota</taxon>
        <taxon>Alphaproteobacteria</taxon>
        <taxon>Rhodobacterales</taxon>
        <taxon>Roseobacteraceae</taxon>
        <taxon>Litoreibacter</taxon>
    </lineage>
</organism>
<dbReference type="NCBIfam" id="NF038133">
    <property type="entry name" value="choice_anch_L"/>
    <property type="match status" value="1"/>
</dbReference>
<evidence type="ECO:0000256" key="1">
    <source>
        <dbReference type="SAM" id="MobiDB-lite"/>
    </source>
</evidence>
<comment type="caution">
    <text evidence="3">The sequence shown here is derived from an EMBL/GenBank/DDBJ whole genome shotgun (WGS) entry which is preliminary data.</text>
</comment>
<name>A0A497X3H3_9RHOB</name>
<accession>A0A497X3H3</accession>
<proteinExistence type="predicted"/>
<feature type="region of interest" description="Disordered" evidence="1">
    <location>
        <begin position="171"/>
        <end position="195"/>
    </location>
</feature>
<feature type="domain" description="Hedgehog/Intein (Hint)" evidence="2">
    <location>
        <begin position="364"/>
        <end position="502"/>
    </location>
</feature>
<gene>
    <name evidence="3" type="ORF">BCF46_1257</name>
</gene>